<accession>A0ABD5CP03</accession>
<dbReference type="CDD" id="cd00796">
    <property type="entry name" value="INT_Rci_Hp1_C"/>
    <property type="match status" value="1"/>
</dbReference>
<feature type="domain" description="Tyr recombinase" evidence="4">
    <location>
        <begin position="176"/>
        <end position="353"/>
    </location>
</feature>
<evidence type="ECO:0000256" key="2">
    <source>
        <dbReference type="ARBA" id="ARBA00023125"/>
    </source>
</evidence>
<dbReference type="InterPro" id="IPR002104">
    <property type="entry name" value="Integrase_catalytic"/>
</dbReference>
<dbReference type="EMBL" id="JAVIZN010000002">
    <property type="protein sequence ID" value="MDR6206957.1"/>
    <property type="molecule type" value="Genomic_DNA"/>
</dbReference>
<evidence type="ECO:0000256" key="1">
    <source>
        <dbReference type="ARBA" id="ARBA00022908"/>
    </source>
</evidence>
<protein>
    <submittedName>
        <fullName evidence="5">Integrase</fullName>
    </submittedName>
</protein>
<organism evidence="5 6">
    <name type="scientific">Paraburkholderia graminis</name>
    <dbReference type="NCBI Taxonomy" id="60548"/>
    <lineage>
        <taxon>Bacteria</taxon>
        <taxon>Pseudomonadati</taxon>
        <taxon>Pseudomonadota</taxon>
        <taxon>Betaproteobacteria</taxon>
        <taxon>Burkholderiales</taxon>
        <taxon>Burkholderiaceae</taxon>
        <taxon>Paraburkholderia</taxon>
    </lineage>
</organism>
<gene>
    <name evidence="5" type="ORF">QF025_005677</name>
</gene>
<dbReference type="InterPro" id="IPR050090">
    <property type="entry name" value="Tyrosine_recombinase_XerCD"/>
</dbReference>
<name>A0ABD5CP03_9BURK</name>
<dbReference type="AlphaFoldDB" id="A0ABD5CP03"/>
<dbReference type="Pfam" id="PF00589">
    <property type="entry name" value="Phage_integrase"/>
    <property type="match status" value="1"/>
</dbReference>
<keyword evidence="1" id="KW-0229">DNA integration</keyword>
<dbReference type="InterPro" id="IPR013762">
    <property type="entry name" value="Integrase-like_cat_sf"/>
</dbReference>
<dbReference type="GO" id="GO:0015074">
    <property type="term" value="P:DNA integration"/>
    <property type="evidence" value="ECO:0007669"/>
    <property type="project" value="UniProtKB-KW"/>
</dbReference>
<dbReference type="Gene3D" id="1.10.443.10">
    <property type="entry name" value="Intergrase catalytic core"/>
    <property type="match status" value="1"/>
</dbReference>
<dbReference type="PANTHER" id="PTHR30349:SF94">
    <property type="entry name" value="INTEGRASE_RECOMBINASE HI_1414-RELATED"/>
    <property type="match status" value="1"/>
</dbReference>
<sequence length="364" mass="42256">MATITERRDSRGNVTFQARIRRAGYPPLSRTLRTRMQAMLWAEAVESELDKRDQQRAIDVALRRIAESAPPDRLTLGDLLERYVERVTPDKRAAVEEGWRIRGLLKHPLARCPVVTLGPVQVAEWRDWRLKSVTGSTVNRDINLLGHVIEIARIEWGIKIDCNPFRLIRRPRENPPRERRLAPAEESQLLHASESASMYMQHIIVLAVETGMRRKEIIELEWDRINFDKRRVHLTQTKTGASRGVGLSSRALNELLKILHELREWARRRCCEVPPRVFPGLTPVAVGECFERTVRRAGIKDLRFHDLRHEAISRMFEKGLNPIEVAQMSGHQTLQMLKRYTHLQMGDLARMRLTRFNGQICSWI</sequence>
<comment type="caution">
    <text evidence="5">The sequence shown here is derived from an EMBL/GenBank/DDBJ whole genome shotgun (WGS) entry which is preliminary data.</text>
</comment>
<evidence type="ECO:0000313" key="6">
    <source>
        <dbReference type="Proteomes" id="UP001245184"/>
    </source>
</evidence>
<dbReference type="GO" id="GO:0003677">
    <property type="term" value="F:DNA binding"/>
    <property type="evidence" value="ECO:0007669"/>
    <property type="project" value="UniProtKB-KW"/>
</dbReference>
<keyword evidence="2" id="KW-0238">DNA-binding</keyword>
<dbReference type="InterPro" id="IPR011010">
    <property type="entry name" value="DNA_brk_join_enz"/>
</dbReference>
<dbReference type="SUPFAM" id="SSF56349">
    <property type="entry name" value="DNA breaking-rejoining enzymes"/>
    <property type="match status" value="1"/>
</dbReference>
<dbReference type="GO" id="GO:0006310">
    <property type="term" value="P:DNA recombination"/>
    <property type="evidence" value="ECO:0007669"/>
    <property type="project" value="UniProtKB-KW"/>
</dbReference>
<dbReference type="InterPro" id="IPR010998">
    <property type="entry name" value="Integrase_recombinase_N"/>
</dbReference>
<reference evidence="5 6" key="1">
    <citation type="submission" date="2023-08" db="EMBL/GenBank/DDBJ databases">
        <title>Genome sequencing of plant associated microbes to promote plant fitness in Sorghum bicolor and Oryza sativa.</title>
        <authorList>
            <person name="Coleman-Derr D."/>
        </authorList>
    </citation>
    <scope>NUCLEOTIDE SEQUENCE [LARGE SCALE GENOMIC DNA]</scope>
    <source>
        <strain evidence="5 6">SLBN-33</strain>
    </source>
</reference>
<evidence type="ECO:0000256" key="3">
    <source>
        <dbReference type="ARBA" id="ARBA00023172"/>
    </source>
</evidence>
<evidence type="ECO:0000259" key="4">
    <source>
        <dbReference type="PROSITE" id="PS51898"/>
    </source>
</evidence>
<keyword evidence="3" id="KW-0233">DNA recombination</keyword>
<dbReference type="PANTHER" id="PTHR30349">
    <property type="entry name" value="PHAGE INTEGRASE-RELATED"/>
    <property type="match status" value="1"/>
</dbReference>
<evidence type="ECO:0000313" key="5">
    <source>
        <dbReference type="EMBL" id="MDR6206957.1"/>
    </source>
</evidence>
<dbReference type="PROSITE" id="PS51898">
    <property type="entry name" value="TYR_RECOMBINASE"/>
    <property type="match status" value="1"/>
</dbReference>
<dbReference type="RefSeq" id="WP_310034185.1">
    <property type="nucleotide sequence ID" value="NZ_JAVIZN010000002.1"/>
</dbReference>
<dbReference type="Gene3D" id="1.10.150.130">
    <property type="match status" value="1"/>
</dbReference>
<proteinExistence type="predicted"/>
<dbReference type="Proteomes" id="UP001245184">
    <property type="component" value="Unassembled WGS sequence"/>
</dbReference>